<feature type="region of interest" description="Disordered" evidence="1">
    <location>
        <begin position="15"/>
        <end position="54"/>
    </location>
</feature>
<evidence type="ECO:0000313" key="2">
    <source>
        <dbReference type="EMBL" id="KAH6596479.1"/>
    </source>
</evidence>
<evidence type="ECO:0000313" key="3">
    <source>
        <dbReference type="Proteomes" id="UP001648503"/>
    </source>
</evidence>
<gene>
    <name evidence="2" type="ORF">BASA50_005183</name>
</gene>
<name>A0ABQ8FDP4_9FUNG</name>
<accession>A0ABQ8FDP4</accession>
<proteinExistence type="predicted"/>
<organism evidence="2 3">
    <name type="scientific">Batrachochytrium salamandrivorans</name>
    <dbReference type="NCBI Taxonomy" id="1357716"/>
    <lineage>
        <taxon>Eukaryota</taxon>
        <taxon>Fungi</taxon>
        <taxon>Fungi incertae sedis</taxon>
        <taxon>Chytridiomycota</taxon>
        <taxon>Chytridiomycota incertae sedis</taxon>
        <taxon>Chytridiomycetes</taxon>
        <taxon>Rhizophydiales</taxon>
        <taxon>Rhizophydiales incertae sedis</taxon>
        <taxon>Batrachochytrium</taxon>
    </lineage>
</organism>
<reference evidence="2 3" key="1">
    <citation type="submission" date="2021-02" db="EMBL/GenBank/DDBJ databases">
        <title>Variation within the Batrachochytrium salamandrivorans European outbreak.</title>
        <authorList>
            <person name="Kelly M."/>
            <person name="Pasmans F."/>
            <person name="Shea T.P."/>
            <person name="Munoz J.F."/>
            <person name="Carranza S."/>
            <person name="Cuomo C.A."/>
            <person name="Martel A."/>
        </authorList>
    </citation>
    <scope>NUCLEOTIDE SEQUENCE [LARGE SCALE GENOMIC DNA]</scope>
    <source>
        <strain evidence="2 3">AMFP18/2</strain>
    </source>
</reference>
<feature type="compositionally biased region" description="Low complexity" evidence="1">
    <location>
        <begin position="20"/>
        <end position="30"/>
    </location>
</feature>
<protein>
    <recommendedName>
        <fullName evidence="4">REM-1 domain-containing protein</fullName>
    </recommendedName>
</protein>
<dbReference type="EMBL" id="JAFCIX010000227">
    <property type="protein sequence ID" value="KAH6596479.1"/>
    <property type="molecule type" value="Genomic_DNA"/>
</dbReference>
<dbReference type="Proteomes" id="UP001648503">
    <property type="component" value="Unassembled WGS sequence"/>
</dbReference>
<comment type="caution">
    <text evidence="2">The sequence shown here is derived from an EMBL/GenBank/DDBJ whole genome shotgun (WGS) entry which is preliminary data.</text>
</comment>
<sequence length="181" mass="19451">MALVLAMASTVAAMPPIYPSSTSTTASTHTSTEHAGTPTSRRRMSVEQASESDFSWNKKLEQVKKAYSRIGQNGPKASDNLMTEVLRLKGQVCENKKKVAELKKALKEANLNQAQCSEPCPNSESLDPDAIAADLAEAEYTLATSEAEAEDAKSMFLLVWGSESYRATHSTSPPTSPPPST</sequence>
<keyword evidence="3" id="KW-1185">Reference proteome</keyword>
<evidence type="ECO:0000256" key="1">
    <source>
        <dbReference type="SAM" id="MobiDB-lite"/>
    </source>
</evidence>
<evidence type="ECO:0008006" key="4">
    <source>
        <dbReference type="Google" id="ProtNLM"/>
    </source>
</evidence>